<dbReference type="Proteomes" id="UP000295684">
    <property type="component" value="Unassembled WGS sequence"/>
</dbReference>
<comment type="caution">
    <text evidence="2">The sequence shown here is derived from an EMBL/GenBank/DDBJ whole genome shotgun (WGS) entry which is preliminary data.</text>
</comment>
<sequence length="55" mass="6442">MIIEIQQPVTKEKVQDAIKKVSEMGVKKTLRKHFGKLQRGLDGVDYQKKIRNEFI</sequence>
<proteinExistence type="predicted"/>
<keyword evidence="4" id="KW-1185">Reference proteome</keyword>
<evidence type="ECO:0000313" key="4">
    <source>
        <dbReference type="Proteomes" id="UP000622648"/>
    </source>
</evidence>
<reference evidence="1" key="1">
    <citation type="journal article" date="2014" name="Int. J. Syst. Evol. Microbiol.">
        <title>Complete genome of a new Firmicutes species belonging to the dominant human colonic microbiota ('Ruminococcus bicirculans') reveals two chromosomes and a selective capacity to utilize plant glucans.</title>
        <authorList>
            <consortium name="NISC Comparative Sequencing Program"/>
            <person name="Wegmann U."/>
            <person name="Louis P."/>
            <person name="Goesmann A."/>
            <person name="Henrissat B."/>
            <person name="Duncan S.H."/>
            <person name="Flint H.J."/>
        </authorList>
    </citation>
    <scope>NUCLEOTIDE SEQUENCE</scope>
    <source>
        <strain evidence="1">CGMCC 1.15644</strain>
    </source>
</reference>
<name>A0A4R2H865_9SPHI</name>
<protein>
    <submittedName>
        <fullName evidence="2">Uncharacterized protein</fullName>
    </submittedName>
</protein>
<reference evidence="4" key="2">
    <citation type="journal article" date="2019" name="Int. J. Syst. Evol. Microbiol.">
        <title>The Global Catalogue of Microorganisms (GCM) 10K type strain sequencing project: providing services to taxonomists for standard genome sequencing and annotation.</title>
        <authorList>
            <consortium name="The Broad Institute Genomics Platform"/>
            <consortium name="The Broad Institute Genome Sequencing Center for Infectious Disease"/>
            <person name="Wu L."/>
            <person name="Ma J."/>
        </authorList>
    </citation>
    <scope>NUCLEOTIDE SEQUENCE [LARGE SCALE GENOMIC DNA]</scope>
    <source>
        <strain evidence="4">CGMCC 1.15644</strain>
    </source>
</reference>
<reference evidence="1" key="4">
    <citation type="submission" date="2024-05" db="EMBL/GenBank/DDBJ databases">
        <authorList>
            <person name="Sun Q."/>
            <person name="Zhou Y."/>
        </authorList>
    </citation>
    <scope>NUCLEOTIDE SEQUENCE</scope>
    <source>
        <strain evidence="1">CGMCC 1.15644</strain>
    </source>
</reference>
<accession>A0A4R2H865</accession>
<dbReference type="RefSeq" id="WP_157263375.1">
    <property type="nucleotide sequence ID" value="NZ_BMJO01000007.1"/>
</dbReference>
<evidence type="ECO:0000313" key="3">
    <source>
        <dbReference type="Proteomes" id="UP000295684"/>
    </source>
</evidence>
<evidence type="ECO:0000313" key="2">
    <source>
        <dbReference type="EMBL" id="TCO20605.1"/>
    </source>
</evidence>
<dbReference type="AlphaFoldDB" id="A0A4R2H865"/>
<dbReference type="EMBL" id="BMJO01000007">
    <property type="protein sequence ID" value="GGE66774.1"/>
    <property type="molecule type" value="Genomic_DNA"/>
</dbReference>
<evidence type="ECO:0000313" key="1">
    <source>
        <dbReference type="EMBL" id="GGE66774.1"/>
    </source>
</evidence>
<gene>
    <name evidence="2" type="ORF">EV200_10845</name>
    <name evidence="1" type="ORF">GCM10011413_36630</name>
</gene>
<dbReference type="Proteomes" id="UP000622648">
    <property type="component" value="Unassembled WGS sequence"/>
</dbReference>
<reference evidence="2 3" key="3">
    <citation type="submission" date="2019-03" db="EMBL/GenBank/DDBJ databases">
        <title>Genomic Encyclopedia of Type Strains, Phase IV (KMG-IV): sequencing the most valuable type-strain genomes for metagenomic binning, comparative biology and taxonomic classification.</title>
        <authorList>
            <person name="Goeker M."/>
        </authorList>
    </citation>
    <scope>NUCLEOTIDE SEQUENCE [LARGE SCALE GENOMIC DNA]</scope>
    <source>
        <strain evidence="2 3">DSM 103236</strain>
    </source>
</reference>
<dbReference type="EMBL" id="SLWO01000008">
    <property type="protein sequence ID" value="TCO20605.1"/>
    <property type="molecule type" value="Genomic_DNA"/>
</dbReference>
<organism evidence="2 3">
    <name type="scientific">Pedobacter psychrotolerans</name>
    <dbReference type="NCBI Taxonomy" id="1843235"/>
    <lineage>
        <taxon>Bacteria</taxon>
        <taxon>Pseudomonadati</taxon>
        <taxon>Bacteroidota</taxon>
        <taxon>Sphingobacteriia</taxon>
        <taxon>Sphingobacteriales</taxon>
        <taxon>Sphingobacteriaceae</taxon>
        <taxon>Pedobacter</taxon>
    </lineage>
</organism>